<dbReference type="GO" id="GO:0005886">
    <property type="term" value="C:plasma membrane"/>
    <property type="evidence" value="ECO:0007669"/>
    <property type="project" value="TreeGrafter"/>
</dbReference>
<dbReference type="Proteomes" id="UP000004810">
    <property type="component" value="Unassembled WGS sequence"/>
</dbReference>
<dbReference type="PANTHER" id="PTHR45080">
    <property type="entry name" value="CONTACTIN 5"/>
    <property type="match status" value="1"/>
</dbReference>
<dbReference type="SMART" id="SM00409">
    <property type="entry name" value="IG"/>
    <property type="match status" value="3"/>
</dbReference>
<dbReference type="SMART" id="SM00408">
    <property type="entry name" value="IGc2"/>
    <property type="match status" value="1"/>
</dbReference>
<feature type="non-terminal residue" evidence="5">
    <location>
        <position position="1"/>
    </location>
</feature>
<dbReference type="GO" id="GO:0007156">
    <property type="term" value="P:homophilic cell adhesion via plasma membrane adhesion molecules"/>
    <property type="evidence" value="ECO:0007669"/>
    <property type="project" value="TreeGrafter"/>
</dbReference>
<evidence type="ECO:0000313" key="6">
    <source>
        <dbReference type="Proteomes" id="UP000004810"/>
    </source>
</evidence>
<dbReference type="AlphaFoldDB" id="J9EMM4"/>
<sequence>AENSVGRYETKAKLTVISAEKKKRAPEFIEKLIDTNVTEGSNAVFEVRVEAEPTANLKWFLGEKELTESERVKIREFDGSWKLEINKLTTEESGIIRCVAENSEGSSETSAHLTVSKKSFAPQFKDRPKNVTVEQGQEARFQARAIALPEPVYQWSIGGRKIKETTEGAKVETVNGVSTLIIDTKIFDSSTISVTATNSIGVDETGALLTVQEKAMKEQQMNVPVITKTLYDQTVKSGEMANFEVSVEPNEIIAEWYNNGKQLIDGMPGVKISQQNSNFMLTIDSAQYAGVITFKASNKAGKAESSANLIAIQEKIIQKAPEFLNTLNDISVKEGDKVEVTIESDGNATFEWVLNEKTLQVKKN</sequence>
<keyword evidence="3" id="KW-0393">Immunoglobulin domain</keyword>
<evidence type="ECO:0000259" key="4">
    <source>
        <dbReference type="PROSITE" id="PS50835"/>
    </source>
</evidence>
<dbReference type="FunFam" id="2.60.40.10:FF:000344">
    <property type="entry name" value="Muscle M-line assembly protein unc-89"/>
    <property type="match status" value="1"/>
</dbReference>
<dbReference type="Gene3D" id="2.60.40.10">
    <property type="entry name" value="Immunoglobulins"/>
    <property type="match status" value="3"/>
</dbReference>
<dbReference type="InterPro" id="IPR013098">
    <property type="entry name" value="Ig_I-set"/>
</dbReference>
<evidence type="ECO:0000256" key="2">
    <source>
        <dbReference type="ARBA" id="ARBA00023157"/>
    </source>
</evidence>
<name>J9EMM4_WUCBA</name>
<dbReference type="InterPro" id="IPR036179">
    <property type="entry name" value="Ig-like_dom_sf"/>
</dbReference>
<dbReference type="Pfam" id="PF07679">
    <property type="entry name" value="I-set"/>
    <property type="match status" value="3"/>
</dbReference>
<dbReference type="InterPro" id="IPR013783">
    <property type="entry name" value="Ig-like_fold"/>
</dbReference>
<accession>J9EMM4</accession>
<organism evidence="5 6">
    <name type="scientific">Wuchereria bancrofti</name>
    <dbReference type="NCBI Taxonomy" id="6293"/>
    <lineage>
        <taxon>Eukaryota</taxon>
        <taxon>Metazoa</taxon>
        <taxon>Ecdysozoa</taxon>
        <taxon>Nematoda</taxon>
        <taxon>Chromadorea</taxon>
        <taxon>Rhabditida</taxon>
        <taxon>Spirurina</taxon>
        <taxon>Spiruromorpha</taxon>
        <taxon>Filarioidea</taxon>
        <taxon>Onchocercidae</taxon>
        <taxon>Wuchereria</taxon>
    </lineage>
</organism>
<dbReference type="PANTHER" id="PTHR45080:SF8">
    <property type="entry name" value="IG-LIKE DOMAIN-CONTAINING PROTEIN"/>
    <property type="match status" value="1"/>
</dbReference>
<dbReference type="InterPro" id="IPR050958">
    <property type="entry name" value="Cell_Adh-Cytoskel_Orgn"/>
</dbReference>
<gene>
    <name evidence="5" type="ORF">WUBG_12552</name>
</gene>
<evidence type="ECO:0000256" key="3">
    <source>
        <dbReference type="ARBA" id="ARBA00023319"/>
    </source>
</evidence>
<dbReference type="InterPro" id="IPR007110">
    <property type="entry name" value="Ig-like_dom"/>
</dbReference>
<evidence type="ECO:0000256" key="1">
    <source>
        <dbReference type="ARBA" id="ARBA00022729"/>
    </source>
</evidence>
<dbReference type="SUPFAM" id="SSF48726">
    <property type="entry name" value="Immunoglobulin"/>
    <property type="match status" value="3"/>
</dbReference>
<dbReference type="EMBL" id="ADBV01008935">
    <property type="protein sequence ID" value="EJW76539.1"/>
    <property type="molecule type" value="Genomic_DNA"/>
</dbReference>
<feature type="domain" description="Ig-like" evidence="4">
    <location>
        <begin position="26"/>
        <end position="114"/>
    </location>
</feature>
<evidence type="ECO:0000313" key="5">
    <source>
        <dbReference type="EMBL" id="EJW76539.1"/>
    </source>
</evidence>
<protein>
    <recommendedName>
        <fullName evidence="4">Ig-like domain-containing protein</fullName>
    </recommendedName>
</protein>
<keyword evidence="1" id="KW-0732">Signal</keyword>
<proteinExistence type="predicted"/>
<dbReference type="InterPro" id="IPR003598">
    <property type="entry name" value="Ig_sub2"/>
</dbReference>
<reference evidence="6" key="1">
    <citation type="submission" date="2012-08" db="EMBL/GenBank/DDBJ databases">
        <title>The Genome Sequence of Wuchereria bancrofti.</title>
        <authorList>
            <person name="Nutman T.B."/>
            <person name="Fink D.L."/>
            <person name="Russ C."/>
            <person name="Young S."/>
            <person name="Zeng Q."/>
            <person name="Koehrsen M."/>
            <person name="Alvarado L."/>
            <person name="Berlin A."/>
            <person name="Chapman S.B."/>
            <person name="Chen Z."/>
            <person name="Freedman E."/>
            <person name="Gellesch M."/>
            <person name="Goldberg J."/>
            <person name="Griggs A."/>
            <person name="Gujja S."/>
            <person name="Heilman E.R."/>
            <person name="Heiman D."/>
            <person name="Hepburn T."/>
            <person name="Howarth C."/>
            <person name="Jen D."/>
            <person name="Larson L."/>
            <person name="Lewis B."/>
            <person name="Mehta T."/>
            <person name="Park D."/>
            <person name="Pearson M."/>
            <person name="Roberts A."/>
            <person name="Saif S."/>
            <person name="Shea T."/>
            <person name="Shenoy N."/>
            <person name="Sisk P."/>
            <person name="Stolte C."/>
            <person name="Sykes S."/>
            <person name="Walk T."/>
            <person name="White J."/>
            <person name="Yandava C."/>
            <person name="Haas B."/>
            <person name="Henn M.R."/>
            <person name="Nusbaum C."/>
            <person name="Birren B."/>
        </authorList>
    </citation>
    <scope>NUCLEOTIDE SEQUENCE [LARGE SCALE GENOMIC DNA]</scope>
    <source>
        <strain evidence="6">NA</strain>
    </source>
</reference>
<dbReference type="PROSITE" id="PS50835">
    <property type="entry name" value="IG_LIKE"/>
    <property type="match status" value="1"/>
</dbReference>
<keyword evidence="2" id="KW-1015">Disulfide bond</keyword>
<dbReference type="InterPro" id="IPR003599">
    <property type="entry name" value="Ig_sub"/>
</dbReference>
<comment type="caution">
    <text evidence="5">The sequence shown here is derived from an EMBL/GenBank/DDBJ whole genome shotgun (WGS) entry which is preliminary data.</text>
</comment>